<dbReference type="STRING" id="632772.ROP_23420"/>
<gene>
    <name evidence="2" type="ordered locus">ROP_23420</name>
</gene>
<evidence type="ECO:0000256" key="1">
    <source>
        <dbReference type="SAM" id="Phobius"/>
    </source>
</evidence>
<feature type="transmembrane region" description="Helical" evidence="1">
    <location>
        <begin position="22"/>
        <end position="46"/>
    </location>
</feature>
<dbReference type="RefSeq" id="WP_012689545.1">
    <property type="nucleotide sequence ID" value="NC_012522.1"/>
</dbReference>
<keyword evidence="1" id="KW-1133">Transmembrane helix</keyword>
<dbReference type="AlphaFoldDB" id="C1B2G5"/>
<keyword evidence="1" id="KW-0812">Transmembrane</keyword>
<protein>
    <submittedName>
        <fullName evidence="2">Hypothetical membrane protein</fullName>
    </submittedName>
</protein>
<evidence type="ECO:0000313" key="3">
    <source>
        <dbReference type="Proteomes" id="UP000002212"/>
    </source>
</evidence>
<reference evidence="2 3" key="1">
    <citation type="submission" date="2009-03" db="EMBL/GenBank/DDBJ databases">
        <title>Comparison of the complete genome sequences of Rhodococcus erythropolis PR4 and Rhodococcus opacus B4.</title>
        <authorList>
            <person name="Takarada H."/>
            <person name="Sekine M."/>
            <person name="Hosoyama A."/>
            <person name="Yamada R."/>
            <person name="Fujisawa T."/>
            <person name="Omata S."/>
            <person name="Shimizu A."/>
            <person name="Tsukatani N."/>
            <person name="Tanikawa S."/>
            <person name="Fujita N."/>
            <person name="Harayama S."/>
        </authorList>
    </citation>
    <scope>NUCLEOTIDE SEQUENCE [LARGE SCALE GENOMIC DNA]</scope>
    <source>
        <strain evidence="2 3">B4</strain>
    </source>
</reference>
<dbReference type="EMBL" id="AP011115">
    <property type="protein sequence ID" value="BAH50589.1"/>
    <property type="molecule type" value="Genomic_DNA"/>
</dbReference>
<name>C1B2G5_RHOOB</name>
<dbReference type="Proteomes" id="UP000002212">
    <property type="component" value="Chromosome"/>
</dbReference>
<accession>C1B2G5</accession>
<keyword evidence="1" id="KW-0472">Membrane</keyword>
<dbReference type="KEGG" id="rop:ROP_23420"/>
<evidence type="ECO:0000313" key="2">
    <source>
        <dbReference type="EMBL" id="BAH50589.1"/>
    </source>
</evidence>
<sequence>MPVGGCFVAALDRIGIPGTANLLNLVILVVVLSVFNSGCVMLAALFPDTVFLFLINASGGVPVRVLHDLHLRTAAAPAVEKGRTQACSSSGCRCTRARRSW</sequence>
<dbReference type="HOGENOM" id="CLU_2289475_0_0_11"/>
<organism evidence="2 3">
    <name type="scientific">Rhodococcus opacus (strain B4)</name>
    <dbReference type="NCBI Taxonomy" id="632772"/>
    <lineage>
        <taxon>Bacteria</taxon>
        <taxon>Bacillati</taxon>
        <taxon>Actinomycetota</taxon>
        <taxon>Actinomycetes</taxon>
        <taxon>Mycobacteriales</taxon>
        <taxon>Nocardiaceae</taxon>
        <taxon>Rhodococcus</taxon>
    </lineage>
</organism>
<dbReference type="PATRIC" id="fig|632772.20.peg.2442"/>
<proteinExistence type="predicted"/>